<dbReference type="Gene3D" id="1.10.10.60">
    <property type="entry name" value="Homeodomain-like"/>
    <property type="match status" value="2"/>
</dbReference>
<dbReference type="SUPFAM" id="SSF51215">
    <property type="entry name" value="Regulatory protein AraC"/>
    <property type="match status" value="1"/>
</dbReference>
<dbReference type="Proteomes" id="UP000664357">
    <property type="component" value="Unassembled WGS sequence"/>
</dbReference>
<dbReference type="InterPro" id="IPR014710">
    <property type="entry name" value="RmlC-like_jellyroll"/>
</dbReference>
<dbReference type="EMBL" id="JAFREL020000001">
    <property type="protein sequence ID" value="MEO1769932.1"/>
    <property type="molecule type" value="Genomic_DNA"/>
</dbReference>
<keyword evidence="6" id="KW-1185">Reference proteome</keyword>
<reference evidence="5 6" key="2">
    <citation type="submission" date="2024-02" db="EMBL/GenBank/DDBJ databases">
        <title>The Genome Sequence of Enterococcus sp. DIV0159.</title>
        <authorList>
            <person name="Earl A."/>
            <person name="Manson A."/>
            <person name="Gilmore M."/>
            <person name="Sanders J."/>
            <person name="Shea T."/>
            <person name="Howe W."/>
            <person name="Livny J."/>
            <person name="Cuomo C."/>
            <person name="Neafsey D."/>
            <person name="Birren B."/>
        </authorList>
    </citation>
    <scope>NUCLEOTIDE SEQUENCE [LARGE SCALE GENOMIC DNA]</scope>
    <source>
        <strain evidence="5 6">665A</strain>
    </source>
</reference>
<dbReference type="Gene3D" id="2.60.120.10">
    <property type="entry name" value="Jelly Rolls"/>
    <property type="match status" value="1"/>
</dbReference>
<evidence type="ECO:0000256" key="1">
    <source>
        <dbReference type="ARBA" id="ARBA00023015"/>
    </source>
</evidence>
<dbReference type="RefSeq" id="WP_207702013.1">
    <property type="nucleotide sequence ID" value="NZ_JAFREL020000001.1"/>
</dbReference>
<evidence type="ECO:0000313" key="5">
    <source>
        <dbReference type="EMBL" id="MEO1769932.1"/>
    </source>
</evidence>
<evidence type="ECO:0000313" key="6">
    <source>
        <dbReference type="Proteomes" id="UP000664357"/>
    </source>
</evidence>
<organism evidence="5 6">
    <name type="scientific">Candidatus Enterococcus ferrettii</name>
    <dbReference type="NCBI Taxonomy" id="2815324"/>
    <lineage>
        <taxon>Bacteria</taxon>
        <taxon>Bacillati</taxon>
        <taxon>Bacillota</taxon>
        <taxon>Bacilli</taxon>
        <taxon>Lactobacillales</taxon>
        <taxon>Enterococcaceae</taxon>
        <taxon>Enterococcus</taxon>
    </lineage>
</organism>
<keyword evidence="2" id="KW-0238">DNA-binding</keyword>
<evidence type="ECO:0000256" key="3">
    <source>
        <dbReference type="ARBA" id="ARBA00023163"/>
    </source>
</evidence>
<accession>A0ABV0EQ39</accession>
<reference evidence="5 6" key="1">
    <citation type="submission" date="2021-03" db="EMBL/GenBank/DDBJ databases">
        <authorList>
            <person name="Gilmore M.S."/>
            <person name="Schwartzman J."/>
            <person name="Van Tyne D."/>
            <person name="Martin M."/>
            <person name="Earl A.M."/>
            <person name="Manson A.L."/>
            <person name="Straub T."/>
            <person name="Salamzade R."/>
            <person name="Saavedra J."/>
            <person name="Lebreton F."/>
            <person name="Prichula J."/>
            <person name="Schaufler K."/>
            <person name="Gaca A."/>
            <person name="Sgardioli B."/>
            <person name="Wagenaar J."/>
            <person name="Strong T."/>
        </authorList>
    </citation>
    <scope>NUCLEOTIDE SEQUENCE [LARGE SCALE GENOMIC DNA]</scope>
    <source>
        <strain evidence="5 6">665A</strain>
    </source>
</reference>
<proteinExistence type="predicted"/>
<dbReference type="Pfam" id="PF02311">
    <property type="entry name" value="AraC_binding"/>
    <property type="match status" value="1"/>
</dbReference>
<name>A0ABV0EQ39_9ENTE</name>
<dbReference type="InterPro" id="IPR009057">
    <property type="entry name" value="Homeodomain-like_sf"/>
</dbReference>
<dbReference type="Pfam" id="PF12833">
    <property type="entry name" value="HTH_18"/>
    <property type="match status" value="1"/>
</dbReference>
<dbReference type="SMART" id="SM00342">
    <property type="entry name" value="HTH_ARAC"/>
    <property type="match status" value="1"/>
</dbReference>
<dbReference type="PANTHER" id="PTHR43280:SF2">
    <property type="entry name" value="HTH-TYPE TRANSCRIPTIONAL REGULATOR EXSA"/>
    <property type="match status" value="1"/>
</dbReference>
<dbReference type="PROSITE" id="PS01124">
    <property type="entry name" value="HTH_ARAC_FAMILY_2"/>
    <property type="match status" value="1"/>
</dbReference>
<dbReference type="InterPro" id="IPR003313">
    <property type="entry name" value="AraC-bd"/>
</dbReference>
<dbReference type="PANTHER" id="PTHR43280">
    <property type="entry name" value="ARAC-FAMILY TRANSCRIPTIONAL REGULATOR"/>
    <property type="match status" value="1"/>
</dbReference>
<protein>
    <recommendedName>
        <fullName evidence="4">HTH araC/xylS-type domain-containing protein</fullName>
    </recommendedName>
</protein>
<dbReference type="InterPro" id="IPR018060">
    <property type="entry name" value="HTH_AraC"/>
</dbReference>
<comment type="caution">
    <text evidence="5">The sequence shown here is derived from an EMBL/GenBank/DDBJ whole genome shotgun (WGS) entry which is preliminary data.</text>
</comment>
<evidence type="ECO:0000259" key="4">
    <source>
        <dbReference type="PROSITE" id="PS01124"/>
    </source>
</evidence>
<dbReference type="InterPro" id="IPR037923">
    <property type="entry name" value="HTH-like"/>
</dbReference>
<gene>
    <name evidence="5" type="ORF">JZO67_001883</name>
</gene>
<evidence type="ECO:0000256" key="2">
    <source>
        <dbReference type="ARBA" id="ARBA00023125"/>
    </source>
</evidence>
<keyword evidence="1" id="KW-0805">Transcription regulation</keyword>
<sequence length="312" mass="36063">MLAIDLQQPVFYYKAGEFSAGTGWQHKKMFHDKDFEIIFCLENHLALMIDGQPIHLKKNDCLVLPPETTIEGAQLSAQPVRFYWLHFYAQWQLLPAEDQTVSQLQKAFNQHKTVTAYSNQCVLPCLFTIKEPNFLIILMNQLLNVSNTYYYSSKMADTLTQAILLELCNQYLAVSSTIGEEYDAKIHQVAEWIRANMSEELSIQDIADHFEVSQDYLSRQFKKAFGKNLRDYLINLKISVAKVLLVQTTLPIKAIAELSYYADEKYFIRMFKKRTGLTPNKYRKAYSGNHQNNPYIDPKLPIPQAVEKLLGQ</sequence>
<keyword evidence="3" id="KW-0804">Transcription</keyword>
<feature type="domain" description="HTH araC/xylS-type" evidence="4">
    <location>
        <begin position="187"/>
        <end position="285"/>
    </location>
</feature>
<dbReference type="SUPFAM" id="SSF46689">
    <property type="entry name" value="Homeodomain-like"/>
    <property type="match status" value="2"/>
</dbReference>